<protein>
    <submittedName>
        <fullName evidence="1">Uroporphyrinogen decarboxylase (URO-D)</fullName>
    </submittedName>
</protein>
<dbReference type="OrthoDB" id="1956310at2"/>
<accession>A0A1R7T5Y1</accession>
<proteinExistence type="predicted"/>
<gene>
    <name evidence="1" type="ORF">SMSP2_02352</name>
</gene>
<dbReference type="SUPFAM" id="SSF51726">
    <property type="entry name" value="UROD/MetE-like"/>
    <property type="match status" value="1"/>
</dbReference>
<sequence>MNIQNKIEKYLQLCLSKANRDKQRLWSDFLALKPSRPLVNVYFYQYVWQREIDDGRRNYDCPVADFIDKQISYRLWRWENIDDDAPLEEFLRIPYDILHHAKQVNQYQNSLWGIDIELSQNCDQGSYSVVPPIKTESDIEKITLPRFEPPQGLDELLERAERITGGCLPVKVETERMHWGPFEYIVWFRGMENLFLDFIDNPRLVHRLMEIASAGIIQWQRQRQAAGFIDSELSFFGHVPYDDFCLHGDSASLKSCWAYLHAQSSGTISPQMYEEFVQPYNERIAALVGRVYYHGCENLDRKAAVIKRLPNLRLFHISPWSNVEPILEEMGRGFAYEVHSHPTGVLSSYSDSDMSRELSSRSSIAAEVNHVLTLADVETVTGRLERVREWVRLANKTARV</sequence>
<dbReference type="EMBL" id="CP019646">
    <property type="protein sequence ID" value="AQQ71973.1"/>
    <property type="molecule type" value="Genomic_DNA"/>
</dbReference>
<name>A0A1R7T5Y1_9BACT</name>
<dbReference type="KEGG" id="pbas:SMSP2_02352"/>
<evidence type="ECO:0000313" key="1">
    <source>
        <dbReference type="EMBL" id="AQQ71973.1"/>
    </source>
</evidence>
<organism evidence="1 2">
    <name type="scientific">Limihaloglobus sulfuriphilus</name>
    <dbReference type="NCBI Taxonomy" id="1851148"/>
    <lineage>
        <taxon>Bacteria</taxon>
        <taxon>Pseudomonadati</taxon>
        <taxon>Planctomycetota</taxon>
        <taxon>Phycisphaerae</taxon>
        <taxon>Sedimentisphaerales</taxon>
        <taxon>Sedimentisphaeraceae</taxon>
        <taxon>Limihaloglobus</taxon>
    </lineage>
</organism>
<dbReference type="RefSeq" id="WP_146684213.1">
    <property type="nucleotide sequence ID" value="NZ_CP019646.1"/>
</dbReference>
<dbReference type="InterPro" id="IPR038071">
    <property type="entry name" value="UROD/MetE-like_sf"/>
</dbReference>
<dbReference type="Proteomes" id="UP000188181">
    <property type="component" value="Chromosome"/>
</dbReference>
<keyword evidence="2" id="KW-1185">Reference proteome</keyword>
<dbReference type="AlphaFoldDB" id="A0A1R7T5Y1"/>
<dbReference type="Gene3D" id="3.20.20.210">
    <property type="match status" value="1"/>
</dbReference>
<evidence type="ECO:0000313" key="2">
    <source>
        <dbReference type="Proteomes" id="UP000188181"/>
    </source>
</evidence>
<dbReference type="STRING" id="1851148.SMSP2_02352"/>
<reference evidence="2" key="1">
    <citation type="submission" date="2017-02" db="EMBL/GenBank/DDBJ databases">
        <title>Comparative genomics and description of representatives of a novel lineage of planctomycetes thriving in anoxic sediments.</title>
        <authorList>
            <person name="Spring S."/>
            <person name="Bunk B."/>
            <person name="Sproer C."/>
        </authorList>
    </citation>
    <scope>NUCLEOTIDE SEQUENCE [LARGE SCALE GENOMIC DNA]</scope>
    <source>
        <strain evidence="2">SM-Chi-D1</strain>
    </source>
</reference>